<reference evidence="1" key="1">
    <citation type="submission" date="2020-07" db="EMBL/GenBank/DDBJ databases">
        <title>Genome sequence and genetic diversity analysis of an under-domesticated orphan crop, white fonio (Digitaria exilis).</title>
        <authorList>
            <person name="Bennetzen J.L."/>
            <person name="Chen S."/>
            <person name="Ma X."/>
            <person name="Wang X."/>
            <person name="Yssel A.E.J."/>
            <person name="Chaluvadi S.R."/>
            <person name="Johnson M."/>
            <person name="Gangashetty P."/>
            <person name="Hamidou F."/>
            <person name="Sanogo M.D."/>
            <person name="Zwaenepoel A."/>
            <person name="Wallace J."/>
            <person name="Van De Peer Y."/>
            <person name="Van Deynze A."/>
        </authorList>
    </citation>
    <scope>NUCLEOTIDE SEQUENCE</scope>
    <source>
        <tissue evidence="1">Leaves</tissue>
    </source>
</reference>
<keyword evidence="2" id="KW-1185">Reference proteome</keyword>
<comment type="caution">
    <text evidence="1">The sequence shown here is derived from an EMBL/GenBank/DDBJ whole genome shotgun (WGS) entry which is preliminary data.</text>
</comment>
<name>A0A835BE12_9POAL</name>
<gene>
    <name evidence="1" type="ORF">HU200_037580</name>
</gene>
<dbReference type="EMBL" id="JACEFO010001897">
    <property type="protein sequence ID" value="KAF8695350.1"/>
    <property type="molecule type" value="Genomic_DNA"/>
</dbReference>
<proteinExistence type="predicted"/>
<accession>A0A835BE12</accession>
<organism evidence="1 2">
    <name type="scientific">Digitaria exilis</name>
    <dbReference type="NCBI Taxonomy" id="1010633"/>
    <lineage>
        <taxon>Eukaryota</taxon>
        <taxon>Viridiplantae</taxon>
        <taxon>Streptophyta</taxon>
        <taxon>Embryophyta</taxon>
        <taxon>Tracheophyta</taxon>
        <taxon>Spermatophyta</taxon>
        <taxon>Magnoliopsida</taxon>
        <taxon>Liliopsida</taxon>
        <taxon>Poales</taxon>
        <taxon>Poaceae</taxon>
        <taxon>PACMAD clade</taxon>
        <taxon>Panicoideae</taxon>
        <taxon>Panicodae</taxon>
        <taxon>Paniceae</taxon>
        <taxon>Anthephorinae</taxon>
        <taxon>Digitaria</taxon>
    </lineage>
</organism>
<evidence type="ECO:0000313" key="1">
    <source>
        <dbReference type="EMBL" id="KAF8695350.1"/>
    </source>
</evidence>
<evidence type="ECO:0000313" key="2">
    <source>
        <dbReference type="Proteomes" id="UP000636709"/>
    </source>
</evidence>
<protein>
    <submittedName>
        <fullName evidence="1">Uncharacterized protein</fullName>
    </submittedName>
</protein>
<sequence>MIIEARRQFGAKIFRELIIVACRSIWTHRNEDILWGSCLFEVMETYFHRRVSLAS</sequence>
<dbReference type="AlphaFoldDB" id="A0A835BE12"/>
<dbReference type="Proteomes" id="UP000636709">
    <property type="component" value="Unassembled WGS sequence"/>
</dbReference>